<dbReference type="AlphaFoldDB" id="A0A512M9J6"/>
<comment type="caution">
    <text evidence="2">The sequence shown here is derived from an EMBL/GenBank/DDBJ whole genome shotgun (WGS) entry which is preliminary data.</text>
</comment>
<dbReference type="PROSITE" id="PS51257">
    <property type="entry name" value="PROKAR_LIPOPROTEIN"/>
    <property type="match status" value="1"/>
</dbReference>
<keyword evidence="3" id="KW-1185">Reference proteome</keyword>
<feature type="chain" id="PRO_5022153340" evidence="1">
    <location>
        <begin position="22"/>
        <end position="211"/>
    </location>
</feature>
<gene>
    <name evidence="2" type="ORF">BGE01nite_26740</name>
</gene>
<evidence type="ECO:0000256" key="1">
    <source>
        <dbReference type="SAM" id="SignalP"/>
    </source>
</evidence>
<sequence length="211" mass="22881">MRRSLSLLVLLALAGCQTAPVGDPTELDGPMFGAKKETSFYMMPEKGDLRLRDIATVARVIRKHRTLAAAEKELLRRSAQMQFNGLIALEIQRLEPKYEPLKAAARRSLPPEQARKKVAEIERDQQREALKNIAARMGENIAVPVSSGANKSLMAFASVDEGRLEIADALYEVDVPVAKLPAKSAISGPKGEVAALLSDDVIDLPSSPGNP</sequence>
<organism evidence="2 3">
    <name type="scientific">Brevifollis gellanilyticus</name>
    <dbReference type="NCBI Taxonomy" id="748831"/>
    <lineage>
        <taxon>Bacteria</taxon>
        <taxon>Pseudomonadati</taxon>
        <taxon>Verrucomicrobiota</taxon>
        <taxon>Verrucomicrobiia</taxon>
        <taxon>Verrucomicrobiales</taxon>
        <taxon>Verrucomicrobiaceae</taxon>
    </lineage>
</organism>
<dbReference type="Proteomes" id="UP000321577">
    <property type="component" value="Unassembled WGS sequence"/>
</dbReference>
<keyword evidence="1" id="KW-0732">Signal</keyword>
<evidence type="ECO:0000313" key="2">
    <source>
        <dbReference type="EMBL" id="GEP43383.1"/>
    </source>
</evidence>
<dbReference type="RefSeq" id="WP_146850960.1">
    <property type="nucleotide sequence ID" value="NZ_BKAG01000017.1"/>
</dbReference>
<accession>A0A512M9J6</accession>
<reference evidence="2 3" key="1">
    <citation type="submission" date="2019-07" db="EMBL/GenBank/DDBJ databases">
        <title>Whole genome shotgun sequence of Brevifollis gellanilyticus NBRC 108608.</title>
        <authorList>
            <person name="Hosoyama A."/>
            <person name="Uohara A."/>
            <person name="Ohji S."/>
            <person name="Ichikawa N."/>
        </authorList>
    </citation>
    <scope>NUCLEOTIDE SEQUENCE [LARGE SCALE GENOMIC DNA]</scope>
    <source>
        <strain evidence="2 3">NBRC 108608</strain>
    </source>
</reference>
<dbReference type="EMBL" id="BKAG01000017">
    <property type="protein sequence ID" value="GEP43383.1"/>
    <property type="molecule type" value="Genomic_DNA"/>
</dbReference>
<proteinExistence type="predicted"/>
<protein>
    <submittedName>
        <fullName evidence="2">Uncharacterized protein</fullName>
    </submittedName>
</protein>
<feature type="signal peptide" evidence="1">
    <location>
        <begin position="1"/>
        <end position="21"/>
    </location>
</feature>
<name>A0A512M9J6_9BACT</name>
<evidence type="ECO:0000313" key="3">
    <source>
        <dbReference type="Proteomes" id="UP000321577"/>
    </source>
</evidence>